<evidence type="ECO:0000256" key="10">
    <source>
        <dbReference type="ARBA" id="ARBA00023136"/>
    </source>
</evidence>
<dbReference type="SUPFAM" id="SSF50331">
    <property type="entry name" value="MOP-like"/>
    <property type="match status" value="1"/>
</dbReference>
<feature type="transmembrane region" description="Helical" evidence="12">
    <location>
        <begin position="12"/>
        <end position="35"/>
    </location>
</feature>
<dbReference type="OrthoDB" id="9774448at2"/>
<keyword evidence="7" id="KW-0067">ATP-binding</keyword>
<evidence type="ECO:0000256" key="9">
    <source>
        <dbReference type="ARBA" id="ARBA00022989"/>
    </source>
</evidence>
<name>A0A0V8RZH4_9ACTO</name>
<evidence type="ECO:0000313" key="17">
    <source>
        <dbReference type="Proteomes" id="UP000054686"/>
    </source>
</evidence>
<evidence type="ECO:0000256" key="7">
    <source>
        <dbReference type="ARBA" id="ARBA00022840"/>
    </source>
</evidence>
<dbReference type="PANTHER" id="PTHR43514">
    <property type="entry name" value="ABC TRANSPORTER I FAMILY MEMBER 10"/>
    <property type="match status" value="1"/>
</dbReference>
<reference evidence="16 17" key="1">
    <citation type="submission" date="2015-10" db="EMBL/GenBank/DDBJ databases">
        <title>Draft Genome of Actinomyces odontolyticus subsp. actinosynbacter strain XH001.</title>
        <authorList>
            <person name="Mclean J.S."/>
            <person name="He X."/>
        </authorList>
    </citation>
    <scope>NUCLEOTIDE SEQUENCE [LARGE SCALE GENOMIC DNA]</scope>
    <source>
        <strain evidence="16 17">XH001</strain>
    </source>
</reference>
<sequence length="659" mass="67009">MKSRRTPAVSPLPVWAGGLGALALCFLILPLAFMLGRVNWATLGTTLATPEAASALGLSLRTCAIALGVDLLLGIPAALVLSRSWRGVRAARILVALPLSLPPVVAGIALLAAFGRRSALGALLSGVGLDIAFTTTAVVIAQVFVSLPFLIVTLESALRAREQGLDEMASSLGASPTRVFWQITLPTVLPGLGRGAALALARCLGEFGATLTFAGSMQGVTRTMPLQIYLARESDADLALALGVVLLGVAAAVVALTETPWGRLASLLRSTRPGHASADSSARSSEAPAALASQAGEGVAVRVAGTVAARGWDVDAELRPGLVTAVVGHNGAGKSTLAQVIAGTLRVDSGTVSIGDRVVDDAATFVPARRRGVALVSQAPRIFTHMSVLANVAFPLRVRGAGRAEARAAALEQLRAVGIADLANKRASDLSGGQAARVAIARALVFRPEVLILDEPTAALDVEATAQVSAVLRERLAGAGITTLLVSHDIAEVLSLASHMIVMGEGRIVEEGEPARVLASPASVFAARLAGLNIVSGPPVARPGMVGVRVGDGALWAASDSVAPGEEPARVALTFPPEAVALSREEAHASPRSVLPGVVAGIDVDGSLVSVRVALAEGVSVSARVTAAAWSELGLGVGEGLWASVKATQVRAICVAPTS</sequence>
<dbReference type="SUPFAM" id="SSF52540">
    <property type="entry name" value="P-loop containing nucleoside triphosphate hydrolases"/>
    <property type="match status" value="1"/>
</dbReference>
<evidence type="ECO:0000256" key="1">
    <source>
        <dbReference type="ARBA" id="ARBA00004141"/>
    </source>
</evidence>
<dbReference type="CDD" id="cd06261">
    <property type="entry name" value="TM_PBP2"/>
    <property type="match status" value="1"/>
</dbReference>
<keyword evidence="3" id="KW-1003">Cell membrane</keyword>
<dbReference type="Gene3D" id="2.40.50.100">
    <property type="match status" value="1"/>
</dbReference>
<feature type="transmembrane region" description="Helical" evidence="12">
    <location>
        <begin position="93"/>
        <end position="115"/>
    </location>
</feature>
<dbReference type="InterPro" id="IPR050334">
    <property type="entry name" value="Molybdenum_import_ModC"/>
</dbReference>
<dbReference type="InterPro" id="IPR006469">
    <property type="entry name" value="NifC_ABC_porter"/>
</dbReference>
<keyword evidence="8" id="KW-1278">Translocase</keyword>
<evidence type="ECO:0000259" key="13">
    <source>
        <dbReference type="PROSITE" id="PS50893"/>
    </source>
</evidence>
<dbReference type="EMBL" id="LLVT01000001">
    <property type="protein sequence ID" value="KSW13457.1"/>
    <property type="molecule type" value="Genomic_DNA"/>
</dbReference>
<dbReference type="Pfam" id="PF00005">
    <property type="entry name" value="ABC_tran"/>
    <property type="match status" value="1"/>
</dbReference>
<protein>
    <submittedName>
        <fullName evidence="16">Molybdenum ABC transporter</fullName>
    </submittedName>
</protein>
<comment type="subcellular location">
    <subcellularLocation>
        <location evidence="12">Cell membrane</location>
        <topology evidence="12">Multi-pass membrane protein</topology>
    </subcellularLocation>
    <subcellularLocation>
        <location evidence="1">Membrane</location>
        <topology evidence="1">Multi-pass membrane protein</topology>
    </subcellularLocation>
</comment>
<evidence type="ECO:0000256" key="12">
    <source>
        <dbReference type="RuleBase" id="RU363032"/>
    </source>
</evidence>
<feature type="domain" description="ABC transmembrane type-1" evidence="14">
    <location>
        <begin position="56"/>
        <end position="257"/>
    </location>
</feature>
<dbReference type="GO" id="GO:0016887">
    <property type="term" value="F:ATP hydrolysis activity"/>
    <property type="evidence" value="ECO:0007669"/>
    <property type="project" value="InterPro"/>
</dbReference>
<evidence type="ECO:0000256" key="6">
    <source>
        <dbReference type="ARBA" id="ARBA00022741"/>
    </source>
</evidence>
<dbReference type="PANTHER" id="PTHR43514:SF1">
    <property type="entry name" value="SULFATE_THIOSULFATE IMPORT ATP-BINDING PROTEIN CYSA"/>
    <property type="match status" value="1"/>
</dbReference>
<dbReference type="InterPro" id="IPR011867">
    <property type="entry name" value="ModB_ABC"/>
</dbReference>
<dbReference type="InterPro" id="IPR003439">
    <property type="entry name" value="ABC_transporter-like_ATP-bd"/>
</dbReference>
<evidence type="ECO:0000256" key="5">
    <source>
        <dbReference type="ARBA" id="ARBA00022692"/>
    </source>
</evidence>
<keyword evidence="2 12" id="KW-0813">Transport</keyword>
<keyword evidence="9 12" id="KW-1133">Transmembrane helix</keyword>
<dbReference type="Pfam" id="PF03459">
    <property type="entry name" value="TOBE"/>
    <property type="match status" value="1"/>
</dbReference>
<feature type="transmembrane region" description="Helical" evidence="12">
    <location>
        <begin position="127"/>
        <end position="152"/>
    </location>
</feature>
<feature type="domain" description="ABC transporter" evidence="13">
    <location>
        <begin position="294"/>
        <end position="530"/>
    </location>
</feature>
<keyword evidence="10 12" id="KW-0472">Membrane</keyword>
<comment type="similarity">
    <text evidence="12">Belongs to the binding-protein-dependent transport system permease family.</text>
</comment>
<dbReference type="InterPro" id="IPR005116">
    <property type="entry name" value="Transp-assoc_OB_typ1"/>
</dbReference>
<dbReference type="NCBIfam" id="TIGR01581">
    <property type="entry name" value="Mo_ABC_porter"/>
    <property type="match status" value="1"/>
</dbReference>
<dbReference type="NCBIfam" id="TIGR02141">
    <property type="entry name" value="modB_ABC"/>
    <property type="match status" value="1"/>
</dbReference>
<organism evidence="16 17">
    <name type="scientific">Schaalia odontolytica</name>
    <dbReference type="NCBI Taxonomy" id="1660"/>
    <lineage>
        <taxon>Bacteria</taxon>
        <taxon>Bacillati</taxon>
        <taxon>Actinomycetota</taxon>
        <taxon>Actinomycetes</taxon>
        <taxon>Actinomycetales</taxon>
        <taxon>Actinomycetaceae</taxon>
        <taxon>Schaalia</taxon>
    </lineage>
</organism>
<dbReference type="PROSITE" id="PS50928">
    <property type="entry name" value="ABC_TM1"/>
    <property type="match status" value="1"/>
</dbReference>
<evidence type="ECO:0000256" key="8">
    <source>
        <dbReference type="ARBA" id="ARBA00022967"/>
    </source>
</evidence>
<dbReference type="AlphaFoldDB" id="A0A0V8RZH4"/>
<dbReference type="InterPro" id="IPR035906">
    <property type="entry name" value="MetI-like_sf"/>
</dbReference>
<comment type="caution">
    <text evidence="16">The sequence shown here is derived from an EMBL/GenBank/DDBJ whole genome shotgun (WGS) entry which is preliminary data.</text>
</comment>
<feature type="transmembrane region" description="Helical" evidence="12">
    <location>
        <begin position="238"/>
        <end position="257"/>
    </location>
</feature>
<keyword evidence="4 11" id="KW-0500">Molybdenum</keyword>
<dbReference type="InterPro" id="IPR027417">
    <property type="entry name" value="P-loop_NTPase"/>
</dbReference>
<accession>A0A0V8RZH4</accession>
<dbReference type="InterPro" id="IPR008995">
    <property type="entry name" value="Mo/tungstate-bd_C_term_dom"/>
</dbReference>
<keyword evidence="6" id="KW-0547">Nucleotide-binding</keyword>
<evidence type="ECO:0000256" key="4">
    <source>
        <dbReference type="ARBA" id="ARBA00022505"/>
    </source>
</evidence>
<dbReference type="GO" id="GO:0015098">
    <property type="term" value="F:molybdate ion transmembrane transporter activity"/>
    <property type="evidence" value="ECO:0007669"/>
    <property type="project" value="InterPro"/>
</dbReference>
<feature type="domain" description="Mop" evidence="15">
    <location>
        <begin position="588"/>
        <end position="654"/>
    </location>
</feature>
<dbReference type="InterPro" id="IPR000515">
    <property type="entry name" value="MetI-like"/>
</dbReference>
<evidence type="ECO:0000259" key="15">
    <source>
        <dbReference type="PROSITE" id="PS51866"/>
    </source>
</evidence>
<evidence type="ECO:0000256" key="2">
    <source>
        <dbReference type="ARBA" id="ARBA00022448"/>
    </source>
</evidence>
<dbReference type="PROSITE" id="PS50893">
    <property type="entry name" value="ABC_TRANSPORTER_2"/>
    <property type="match status" value="1"/>
</dbReference>
<dbReference type="Gene3D" id="3.40.50.300">
    <property type="entry name" value="P-loop containing nucleotide triphosphate hydrolases"/>
    <property type="match status" value="1"/>
</dbReference>
<feature type="transmembrane region" description="Helical" evidence="12">
    <location>
        <begin position="55"/>
        <end position="81"/>
    </location>
</feature>
<dbReference type="InterPro" id="IPR004606">
    <property type="entry name" value="Mop_domain"/>
</dbReference>
<dbReference type="PROSITE" id="PS51866">
    <property type="entry name" value="MOP"/>
    <property type="match status" value="1"/>
</dbReference>
<keyword evidence="5 12" id="KW-0812">Transmembrane</keyword>
<evidence type="ECO:0000259" key="14">
    <source>
        <dbReference type="PROSITE" id="PS50928"/>
    </source>
</evidence>
<dbReference type="SMART" id="SM00382">
    <property type="entry name" value="AAA"/>
    <property type="match status" value="1"/>
</dbReference>
<evidence type="ECO:0000256" key="11">
    <source>
        <dbReference type="PROSITE-ProRule" id="PRU01213"/>
    </source>
</evidence>
<dbReference type="Proteomes" id="UP000054686">
    <property type="component" value="Unassembled WGS sequence"/>
</dbReference>
<evidence type="ECO:0000256" key="3">
    <source>
        <dbReference type="ARBA" id="ARBA00022475"/>
    </source>
</evidence>
<dbReference type="GO" id="GO:0005524">
    <property type="term" value="F:ATP binding"/>
    <property type="evidence" value="ECO:0007669"/>
    <property type="project" value="UniProtKB-KW"/>
</dbReference>
<dbReference type="SUPFAM" id="SSF161098">
    <property type="entry name" value="MetI-like"/>
    <property type="match status" value="1"/>
</dbReference>
<dbReference type="PROSITE" id="PS00211">
    <property type="entry name" value="ABC_TRANSPORTER_1"/>
    <property type="match status" value="1"/>
</dbReference>
<dbReference type="InterPro" id="IPR017871">
    <property type="entry name" value="ABC_transporter-like_CS"/>
</dbReference>
<dbReference type="RefSeq" id="WP_060566218.1">
    <property type="nucleotide sequence ID" value="NZ_CP040006.1"/>
</dbReference>
<dbReference type="InterPro" id="IPR003593">
    <property type="entry name" value="AAA+_ATPase"/>
</dbReference>
<proteinExistence type="inferred from homology"/>
<dbReference type="Gene3D" id="1.10.3720.10">
    <property type="entry name" value="MetI-like"/>
    <property type="match status" value="1"/>
</dbReference>
<gene>
    <name evidence="16" type="ORF">APY09_03690</name>
</gene>
<dbReference type="GO" id="GO:0005886">
    <property type="term" value="C:plasma membrane"/>
    <property type="evidence" value="ECO:0007669"/>
    <property type="project" value="UniProtKB-SubCell"/>
</dbReference>
<evidence type="ECO:0000313" key="16">
    <source>
        <dbReference type="EMBL" id="KSW13457.1"/>
    </source>
</evidence>
<dbReference type="Pfam" id="PF00528">
    <property type="entry name" value="BPD_transp_1"/>
    <property type="match status" value="1"/>
</dbReference>